<dbReference type="AlphaFoldDB" id="A0A1H4LR29"/>
<dbReference type="Proteomes" id="UP000182652">
    <property type="component" value="Unassembled WGS sequence"/>
</dbReference>
<sequence length="100" mass="10261">MTAERKQDAVPASVGKQSSRTATVIKGASAALASAAVVAASVAFAPQAAPQARVNGIHADLQRAVQLKQLTPEQAARFEERMSRTILGSGEGSGEDESKA</sequence>
<name>A0A1H4LR29_9MICC</name>
<evidence type="ECO:0000313" key="1">
    <source>
        <dbReference type="EMBL" id="SEB73056.1"/>
    </source>
</evidence>
<reference evidence="1 2" key="1">
    <citation type="submission" date="2016-10" db="EMBL/GenBank/DDBJ databases">
        <authorList>
            <person name="de Groot N.N."/>
        </authorList>
    </citation>
    <scope>NUCLEOTIDE SEQUENCE [LARGE SCALE GENOMIC DNA]</scope>
    <source>
        <strain evidence="1 2">DSM 10495</strain>
    </source>
</reference>
<keyword evidence="2" id="KW-1185">Reference proteome</keyword>
<organism evidence="1 2">
    <name type="scientific">Arthrobacter woluwensis</name>
    <dbReference type="NCBI Taxonomy" id="156980"/>
    <lineage>
        <taxon>Bacteria</taxon>
        <taxon>Bacillati</taxon>
        <taxon>Actinomycetota</taxon>
        <taxon>Actinomycetes</taxon>
        <taxon>Micrococcales</taxon>
        <taxon>Micrococcaceae</taxon>
        <taxon>Arthrobacter</taxon>
    </lineage>
</organism>
<gene>
    <name evidence="1" type="ORF">SAMN04489745_1091</name>
</gene>
<accession>A0A1H4LR29</accession>
<dbReference type="RefSeq" id="WP_066211752.1">
    <property type="nucleotide sequence ID" value="NZ_FNSN01000003.1"/>
</dbReference>
<evidence type="ECO:0000313" key="2">
    <source>
        <dbReference type="Proteomes" id="UP000182652"/>
    </source>
</evidence>
<dbReference type="EMBL" id="FNSN01000003">
    <property type="protein sequence ID" value="SEB73056.1"/>
    <property type="molecule type" value="Genomic_DNA"/>
</dbReference>
<proteinExistence type="predicted"/>
<protein>
    <submittedName>
        <fullName evidence="1">Uncharacterized protein</fullName>
    </submittedName>
</protein>